<reference evidence="1" key="1">
    <citation type="journal article" date="2015" name="Nature">
        <title>Complex archaea that bridge the gap between prokaryotes and eukaryotes.</title>
        <authorList>
            <person name="Spang A."/>
            <person name="Saw J.H."/>
            <person name="Jorgensen S.L."/>
            <person name="Zaremba-Niedzwiedzka K."/>
            <person name="Martijn J."/>
            <person name="Lind A.E."/>
            <person name="van Eijk R."/>
            <person name="Schleper C."/>
            <person name="Guy L."/>
            <person name="Ettema T.J."/>
        </authorList>
    </citation>
    <scope>NUCLEOTIDE SEQUENCE</scope>
</reference>
<dbReference type="AlphaFoldDB" id="A0A0F9GET0"/>
<comment type="caution">
    <text evidence="1">The sequence shown here is derived from an EMBL/GenBank/DDBJ whole genome shotgun (WGS) entry which is preliminary data.</text>
</comment>
<protein>
    <submittedName>
        <fullName evidence="1">Uncharacterized protein</fullName>
    </submittedName>
</protein>
<proteinExistence type="predicted"/>
<sequence length="257" mass="26927">MAVIIGAGTALSVTFPSPNVTTSDGFISVNFSASPNVERLFELGTFDAFDINLTTTQSVSLTNYGGVTVPVELIPNEDCGDSSAKVEVTITPKICDPAGTPLTPIVLTGDDAVFITSFSYSKDFQGFGQESWSLQGPPIIEDFTGKLAFIQGFADGNRLTGTDIIGTVSTPPFVLNPAESLSAQPEDGIVMTSSDPLNTDEFDAESRNIQVSAGAPGLGQDDTQRFGKILFVGGSAGKQDGKRGTASANIPHQQVFF</sequence>
<organism evidence="1">
    <name type="scientific">marine sediment metagenome</name>
    <dbReference type="NCBI Taxonomy" id="412755"/>
    <lineage>
        <taxon>unclassified sequences</taxon>
        <taxon>metagenomes</taxon>
        <taxon>ecological metagenomes</taxon>
    </lineage>
</organism>
<name>A0A0F9GET0_9ZZZZ</name>
<dbReference type="EMBL" id="LAZR01020393">
    <property type="protein sequence ID" value="KKL89056.1"/>
    <property type="molecule type" value="Genomic_DNA"/>
</dbReference>
<accession>A0A0F9GET0</accession>
<gene>
    <name evidence="1" type="ORF">LCGC14_1918540</name>
</gene>
<evidence type="ECO:0000313" key="1">
    <source>
        <dbReference type="EMBL" id="KKL89056.1"/>
    </source>
</evidence>